<reference evidence="1" key="1">
    <citation type="submission" date="2022-12" db="EMBL/GenBank/DDBJ databases">
        <authorList>
            <person name="Krivoruchko A.V."/>
            <person name="Elkin A."/>
        </authorList>
    </citation>
    <scope>NUCLEOTIDE SEQUENCE</scope>
    <source>
        <strain evidence="1">IEGM 1388</strain>
    </source>
</reference>
<keyword evidence="2" id="KW-1185">Reference proteome</keyword>
<name>A0ABT4N2S5_GORRU</name>
<evidence type="ECO:0000313" key="1">
    <source>
        <dbReference type="EMBL" id="MCZ4552232.1"/>
    </source>
</evidence>
<sequence>MRKLAIVVNCTNRKSVIAAPSLSVRTLPQGSVTDRGREWISRVNAAPASCELVDLYNGEAWTQAKLLLQDATRLGFAAQLLVASAGLGLRPVEALAPAYAATFSGGQVDTVATSLDDSRAWWELLRDSPDAVAVDSLRGASVLAVLSESYARVLHSDLNRLSDVAAEMLVIGGAAGALGCPRIPADRALRQTLGGTVSSLNLRMARAWMSMRRSTALHTGNDEQKWQIWSQGVRKVERYDRQQLDDQEVRALIVKLFIEEPAASATQALRHLRSTGFACEQKRFHRIHAQLVKELL</sequence>
<gene>
    <name evidence="1" type="ORF">O4213_19720</name>
</gene>
<dbReference type="Proteomes" id="UP001067235">
    <property type="component" value="Unassembled WGS sequence"/>
</dbReference>
<protein>
    <submittedName>
        <fullName evidence="1">Uncharacterized protein</fullName>
    </submittedName>
</protein>
<dbReference type="EMBL" id="JAPWIE010000006">
    <property type="protein sequence ID" value="MCZ4552232.1"/>
    <property type="molecule type" value="Genomic_DNA"/>
</dbReference>
<comment type="caution">
    <text evidence="1">The sequence shown here is derived from an EMBL/GenBank/DDBJ whole genome shotgun (WGS) entry which is preliminary data.</text>
</comment>
<dbReference type="RefSeq" id="WP_301573018.1">
    <property type="nucleotide sequence ID" value="NZ_JAPWIE010000006.1"/>
</dbReference>
<proteinExistence type="predicted"/>
<accession>A0ABT4N2S5</accession>
<organism evidence="1 2">
    <name type="scientific">Gordonia rubripertincta</name>
    <name type="common">Rhodococcus corallinus</name>
    <dbReference type="NCBI Taxonomy" id="36822"/>
    <lineage>
        <taxon>Bacteria</taxon>
        <taxon>Bacillati</taxon>
        <taxon>Actinomycetota</taxon>
        <taxon>Actinomycetes</taxon>
        <taxon>Mycobacteriales</taxon>
        <taxon>Gordoniaceae</taxon>
        <taxon>Gordonia</taxon>
    </lineage>
</organism>
<evidence type="ECO:0000313" key="2">
    <source>
        <dbReference type="Proteomes" id="UP001067235"/>
    </source>
</evidence>